<dbReference type="Proteomes" id="UP000800235">
    <property type="component" value="Unassembled WGS sequence"/>
</dbReference>
<proteinExistence type="inferred from homology"/>
<feature type="transmembrane region" description="Helical" evidence="5">
    <location>
        <begin position="735"/>
        <end position="761"/>
    </location>
</feature>
<dbReference type="InterPro" id="IPR002938">
    <property type="entry name" value="FAD-bd"/>
</dbReference>
<protein>
    <submittedName>
        <fullName evidence="7">FAD/NAD(P)-binding domain-containing protein</fullName>
    </submittedName>
</protein>
<feature type="transmembrane region" description="Helical" evidence="5">
    <location>
        <begin position="577"/>
        <end position="601"/>
    </location>
</feature>
<sequence>MANVETKQNMNIIIAGGGIAGLTLANALQQAKIEYVLLEGRSEIAPQVGALIGLFANGCRILDQLGCFDDIWNHTEPLRCGGDHYENGDYTTPVTDNPQLLQARTGYPITFLDRQYVLQVLAEHIQNPSERLQLGKRIESVDHLQDCVVVHCTDGSSFRGDILIEADGVNSKCRHEMWAIADREDPGAIPLEDKTAMIAEYKCLYGISTNINMPSGQTDVTFAKDKSTLCFSGKDGRYYFFLFKKMDKVYHYPNIPIFTKADAEAFADSLADSPLQNKEGPTGVMNVEDVWKNRVSSTLVVLEEAEHKRWTWGRIACVGDSIHKMTPNAGAGGNNAIESACALANKLHDLQKSCNGRKPTRVEIETALTSYHKARLARITESTKVANRLTRIHALKGWNDKFFAFHLIPFLGGDFIAELQCDMSIGAEMLSFLPVPDRSLNGTMPFNSEQGVGKQESTTRRMLIALPFIALTLLAIRGLGPRPNVRESTGNAFSHLQHEWNLNSLPLIGSLLSSNLVKGNAWRLVAFFTRWNFGSVPIISWQLQSFLVDFGVLYMILLIEPTRRTNAMNLVPLFPSVFGVLAQIFGFGTAAPLYYFLSYIFTPIDKFRSKDQRLTNLRFTKGVLPAMPGPVSPGLPDTVRYDRLHAVKRDLPSIRLTVAVAVAASTIVWWYTIYQAPTSLVANSLPSLSSNGLTSMDSVRQTLQFDYILCFGGALLWLAYCFLDLKHAGMISSSWIRLIFAAVLTIVATGPGATIGLGWLWREETLATKHHKSAITRENLSKHVIREGDPTTGNGRTVEEAKMIALEL</sequence>
<dbReference type="SUPFAM" id="SSF51905">
    <property type="entry name" value="FAD/NAD(P)-binding domain"/>
    <property type="match status" value="1"/>
</dbReference>
<dbReference type="OrthoDB" id="2431938at2759"/>
<dbReference type="PANTHER" id="PTHR47356">
    <property type="entry name" value="FAD-DEPENDENT MONOOXYGENASE ASQG-RELATED"/>
    <property type="match status" value="1"/>
</dbReference>
<dbReference type="InterPro" id="IPR036188">
    <property type="entry name" value="FAD/NAD-bd_sf"/>
</dbReference>
<comment type="caution">
    <text evidence="7">The sequence shown here is derived from an EMBL/GenBank/DDBJ whole genome shotgun (WGS) entry which is preliminary data.</text>
</comment>
<dbReference type="Gene3D" id="3.50.50.60">
    <property type="entry name" value="FAD/NAD(P)-binding domain"/>
    <property type="match status" value="1"/>
</dbReference>
<evidence type="ECO:0000256" key="2">
    <source>
        <dbReference type="ARBA" id="ARBA00022630"/>
    </source>
</evidence>
<name>A0A9P4P1B2_9PEZI</name>
<comment type="similarity">
    <text evidence="1">Belongs to the paxM FAD-dependent monooxygenase family.</text>
</comment>
<feature type="domain" description="FAD-binding" evidence="6">
    <location>
        <begin position="307"/>
        <end position="350"/>
    </location>
</feature>
<evidence type="ECO:0000256" key="3">
    <source>
        <dbReference type="ARBA" id="ARBA00022827"/>
    </source>
</evidence>
<feature type="transmembrane region" description="Helical" evidence="5">
    <location>
        <begin position="705"/>
        <end position="723"/>
    </location>
</feature>
<keyword evidence="8" id="KW-1185">Reference proteome</keyword>
<evidence type="ECO:0000313" key="7">
    <source>
        <dbReference type="EMBL" id="KAF2435003.1"/>
    </source>
</evidence>
<keyword evidence="2" id="KW-0285">Flavoprotein</keyword>
<dbReference type="GO" id="GO:0004497">
    <property type="term" value="F:monooxygenase activity"/>
    <property type="evidence" value="ECO:0007669"/>
    <property type="project" value="InterPro"/>
</dbReference>
<feature type="transmembrane region" description="Helical" evidence="5">
    <location>
        <begin position="653"/>
        <end position="671"/>
    </location>
</feature>
<keyword evidence="5" id="KW-1133">Transmembrane helix</keyword>
<evidence type="ECO:0000256" key="5">
    <source>
        <dbReference type="SAM" id="Phobius"/>
    </source>
</evidence>
<dbReference type="GO" id="GO:0071949">
    <property type="term" value="F:FAD binding"/>
    <property type="evidence" value="ECO:0007669"/>
    <property type="project" value="InterPro"/>
</dbReference>
<dbReference type="PRINTS" id="PR00420">
    <property type="entry name" value="RNGMNOXGNASE"/>
</dbReference>
<dbReference type="InterPro" id="IPR050562">
    <property type="entry name" value="FAD_mOase_fung"/>
</dbReference>
<evidence type="ECO:0000256" key="1">
    <source>
        <dbReference type="ARBA" id="ARBA00007992"/>
    </source>
</evidence>
<reference evidence="7" key="1">
    <citation type="journal article" date="2020" name="Stud. Mycol.">
        <title>101 Dothideomycetes genomes: a test case for predicting lifestyles and emergence of pathogens.</title>
        <authorList>
            <person name="Haridas S."/>
            <person name="Albert R."/>
            <person name="Binder M."/>
            <person name="Bloem J."/>
            <person name="Labutti K."/>
            <person name="Salamov A."/>
            <person name="Andreopoulos B."/>
            <person name="Baker S."/>
            <person name="Barry K."/>
            <person name="Bills G."/>
            <person name="Bluhm B."/>
            <person name="Cannon C."/>
            <person name="Castanera R."/>
            <person name="Culley D."/>
            <person name="Daum C."/>
            <person name="Ezra D."/>
            <person name="Gonzalez J."/>
            <person name="Henrissat B."/>
            <person name="Kuo A."/>
            <person name="Liang C."/>
            <person name="Lipzen A."/>
            <person name="Lutzoni F."/>
            <person name="Magnuson J."/>
            <person name="Mondo S."/>
            <person name="Nolan M."/>
            <person name="Ohm R."/>
            <person name="Pangilinan J."/>
            <person name="Park H.-J."/>
            <person name="Ramirez L."/>
            <person name="Alfaro M."/>
            <person name="Sun H."/>
            <person name="Tritt A."/>
            <person name="Yoshinaga Y."/>
            <person name="Zwiers L.-H."/>
            <person name="Turgeon B."/>
            <person name="Goodwin S."/>
            <person name="Spatafora J."/>
            <person name="Crous P."/>
            <person name="Grigoriev I."/>
        </authorList>
    </citation>
    <scope>NUCLEOTIDE SEQUENCE</scope>
    <source>
        <strain evidence="7">CBS 130266</strain>
    </source>
</reference>
<keyword evidence="5" id="KW-0472">Membrane</keyword>
<dbReference type="EMBL" id="MU007014">
    <property type="protein sequence ID" value="KAF2435003.1"/>
    <property type="molecule type" value="Genomic_DNA"/>
</dbReference>
<accession>A0A9P4P1B2</accession>
<organism evidence="7 8">
    <name type="scientific">Tothia fuscella</name>
    <dbReference type="NCBI Taxonomy" id="1048955"/>
    <lineage>
        <taxon>Eukaryota</taxon>
        <taxon>Fungi</taxon>
        <taxon>Dikarya</taxon>
        <taxon>Ascomycota</taxon>
        <taxon>Pezizomycotina</taxon>
        <taxon>Dothideomycetes</taxon>
        <taxon>Pleosporomycetidae</taxon>
        <taxon>Venturiales</taxon>
        <taxon>Cylindrosympodiaceae</taxon>
        <taxon>Tothia</taxon>
    </lineage>
</organism>
<gene>
    <name evidence="7" type="ORF">EJ08DRAFT_730135</name>
</gene>
<evidence type="ECO:0000256" key="4">
    <source>
        <dbReference type="ARBA" id="ARBA00023002"/>
    </source>
</evidence>
<feature type="transmembrane region" description="Helical" evidence="5">
    <location>
        <begin position="462"/>
        <end position="480"/>
    </location>
</feature>
<keyword evidence="3" id="KW-0274">FAD</keyword>
<dbReference type="PANTHER" id="PTHR47356:SF2">
    <property type="entry name" value="FAD-BINDING DOMAIN-CONTAINING PROTEIN-RELATED"/>
    <property type="match status" value="1"/>
</dbReference>
<feature type="domain" description="FAD-binding" evidence="6">
    <location>
        <begin position="11"/>
        <end position="177"/>
    </location>
</feature>
<dbReference type="Pfam" id="PF01494">
    <property type="entry name" value="FAD_binding_3"/>
    <property type="match status" value="2"/>
</dbReference>
<keyword evidence="4" id="KW-0560">Oxidoreductase</keyword>
<keyword evidence="5" id="KW-0812">Transmembrane</keyword>
<dbReference type="AlphaFoldDB" id="A0A9P4P1B2"/>
<evidence type="ECO:0000313" key="8">
    <source>
        <dbReference type="Proteomes" id="UP000800235"/>
    </source>
</evidence>
<feature type="transmembrane region" description="Helical" evidence="5">
    <location>
        <begin position="538"/>
        <end position="557"/>
    </location>
</feature>
<evidence type="ECO:0000259" key="6">
    <source>
        <dbReference type="Pfam" id="PF01494"/>
    </source>
</evidence>